<feature type="domain" description="C2 NT-type" evidence="2">
    <location>
        <begin position="138"/>
        <end position="298"/>
    </location>
</feature>
<evidence type="ECO:0000259" key="2">
    <source>
        <dbReference type="PROSITE" id="PS51840"/>
    </source>
</evidence>
<feature type="region of interest" description="Disordered" evidence="1">
    <location>
        <begin position="59"/>
        <end position="125"/>
    </location>
</feature>
<dbReference type="Pfam" id="PF21745">
    <property type="entry name" value="PMI1_PMIR1-2_C"/>
    <property type="match status" value="1"/>
</dbReference>
<feature type="compositionally biased region" description="Polar residues" evidence="1">
    <location>
        <begin position="1108"/>
        <end position="1135"/>
    </location>
</feature>
<feature type="compositionally biased region" description="Low complexity" evidence="1">
    <location>
        <begin position="93"/>
        <end position="109"/>
    </location>
</feature>
<dbReference type="InterPro" id="IPR048972">
    <property type="entry name" value="PMI1_PMIR1-2_C"/>
</dbReference>
<feature type="region of interest" description="Disordered" evidence="1">
    <location>
        <begin position="1085"/>
        <end position="1135"/>
    </location>
</feature>
<protein>
    <recommendedName>
        <fullName evidence="2">C2 NT-type domain-containing protein</fullName>
    </recommendedName>
</protein>
<feature type="region of interest" description="Disordered" evidence="1">
    <location>
        <begin position="434"/>
        <end position="468"/>
    </location>
</feature>
<comment type="caution">
    <text evidence="3">The sequence shown here is derived from an EMBL/GenBank/DDBJ whole genome shotgun (WGS) entry which is preliminary data.</text>
</comment>
<dbReference type="Pfam" id="PF10358">
    <property type="entry name" value="NT-C2"/>
    <property type="match status" value="1"/>
</dbReference>
<feature type="compositionally biased region" description="Low complexity" evidence="1">
    <location>
        <begin position="15"/>
        <end position="27"/>
    </location>
</feature>
<evidence type="ECO:0000256" key="1">
    <source>
        <dbReference type="SAM" id="MobiDB-lite"/>
    </source>
</evidence>
<name>A0A9Q0C8T3_9POAL</name>
<dbReference type="PANTHER" id="PTHR33414">
    <property type="entry name" value="PROTEIN PLASTID MOVEMENT IMPAIRED 1-RELATED 1"/>
    <property type="match status" value="1"/>
</dbReference>
<dbReference type="InterPro" id="IPR039614">
    <property type="entry name" value="PMI1-like"/>
</dbReference>
<feature type="compositionally biased region" description="Basic and acidic residues" evidence="1">
    <location>
        <begin position="384"/>
        <end position="395"/>
    </location>
</feature>
<accession>A0A9Q0C8T3</accession>
<dbReference type="Proteomes" id="UP001151287">
    <property type="component" value="Unassembled WGS sequence"/>
</dbReference>
<dbReference type="AlphaFoldDB" id="A0A9Q0C8T3"/>
<dbReference type="OrthoDB" id="2019483at2759"/>
<feature type="region of interest" description="Disordered" evidence="1">
    <location>
        <begin position="384"/>
        <end position="409"/>
    </location>
</feature>
<feature type="compositionally biased region" description="Low complexity" evidence="1">
    <location>
        <begin position="63"/>
        <end position="77"/>
    </location>
</feature>
<evidence type="ECO:0000313" key="4">
    <source>
        <dbReference type="Proteomes" id="UP001151287"/>
    </source>
</evidence>
<sequence length="1135" mass="124022">MHARHPPCFSLIEQTNSTKNTTTTYPNPRKPRLNFTSLYSGSHSPHHLPLFLSMAGKPLSGKTTSASAASTSSSSSSGDARFLHDIETLSKALSLNPPSKSRLNPSRRSLPPPPSAARSNSGANPTLKGSIWRSLKSLSHIGQRRLDCVFSLHVKSIESLPSSLEGSSLSVHFHPSSSSSSTTLSTRPVKASRGLAQFDETLNYRSTIYVKSSVYKTHAAKYEARQFSIHVTCAGTDLGRHTIDLTRLLPLTIAELEAESKIEEEEGEGEEKGKWSTSFRLTGRAHGGKLNVSFGYSLIGSGENRERKIGEILNEKHARLEKEKALPSFVRNRNRTRAIEEVKMLHELLPFVKPVVSGLSTKRETDKECENGEVDTGMKQCELHGESDVGKKEVVDESSPEPKYCTSVEPTNQMGMQISVDNNTDFTVIEQGIEIETKDQDEKDSTAEGSVQNDRDLKENQTTQESEESVLEELESIFENLSFLEYPNLEENNKLHKNLTQEDVDPSFTSPSLKRSHSFDAVTESVASEFLTMLGLDHSPFGQGSDSEPDPDSPRERLLRQFEKESLATGSGLLGLDCEEDSIETEDEGIRIEDSLEKDVENGMSIEENDLDFDFTSLIQEAELEMPISKAKLLEDAETEALMRKFGLDENSFYNSPPAATCKGAGFGSPIRLPPDDPIELPPLLDGVGPFVQTKSGGFLRSMNPDLFKNSKTGGSLVMQASSPIVVPAEMGGGVMDILQKLASVGIEKLSRQASKLMPLEDITGTTMQQLICEAGPCLEESYNRSSSKRKRKGIDSAASTGGEVASSSEYVSLENLAPLAMEKIEALSIEGLRIQSGMSDEEAPSNITPQSIGDISALEGKISQNALSLGLEGTAGLQLLDIKSKEVEDVDGLMGLSLTLDEWMKLDSGLIEDEGEITDRTAKILAAHHANSVNMVHDGQKKGKRGRRWGLLGNNFTVAIMVQLRDPLRNFEPVGAPMLALIQVERVFVPPKLKVYGNVSLKVDTETGEENKTEKKELVTEEIKMVEEGEVASVSQYKINEVHVAGFKTEPEPVPDKKNPWSNGLQQQSGSRWLIAAGMGKGNKHPLLNSKVGNSSNTKPGKGDSLWSISSRVQGNGSKRNPNILLSNKTGRIR</sequence>
<keyword evidence="4" id="KW-1185">Reference proteome</keyword>
<gene>
    <name evidence="3" type="ORF">LUZ63_013571</name>
</gene>
<feature type="region of interest" description="Disordered" evidence="1">
    <location>
        <begin position="1"/>
        <end position="38"/>
    </location>
</feature>
<proteinExistence type="predicted"/>
<dbReference type="EMBL" id="JAMQYH010000004">
    <property type="protein sequence ID" value="KAJ1689416.1"/>
    <property type="molecule type" value="Genomic_DNA"/>
</dbReference>
<dbReference type="PROSITE" id="PS51840">
    <property type="entry name" value="C2_NT"/>
    <property type="match status" value="1"/>
</dbReference>
<feature type="compositionally biased region" description="Basic and acidic residues" evidence="1">
    <location>
        <begin position="435"/>
        <end position="446"/>
    </location>
</feature>
<dbReference type="PANTHER" id="PTHR33414:SF1">
    <property type="entry name" value="PROTEIN PLASTID MOVEMENT IMPAIRED 1-RELATED 1"/>
    <property type="match status" value="1"/>
</dbReference>
<organism evidence="3 4">
    <name type="scientific">Rhynchospora breviuscula</name>
    <dbReference type="NCBI Taxonomy" id="2022672"/>
    <lineage>
        <taxon>Eukaryota</taxon>
        <taxon>Viridiplantae</taxon>
        <taxon>Streptophyta</taxon>
        <taxon>Embryophyta</taxon>
        <taxon>Tracheophyta</taxon>
        <taxon>Spermatophyta</taxon>
        <taxon>Magnoliopsida</taxon>
        <taxon>Liliopsida</taxon>
        <taxon>Poales</taxon>
        <taxon>Cyperaceae</taxon>
        <taxon>Cyperoideae</taxon>
        <taxon>Rhynchosporeae</taxon>
        <taxon>Rhynchospora</taxon>
    </lineage>
</organism>
<evidence type="ECO:0000313" key="3">
    <source>
        <dbReference type="EMBL" id="KAJ1689416.1"/>
    </source>
</evidence>
<dbReference type="InterPro" id="IPR019448">
    <property type="entry name" value="NT-C2"/>
</dbReference>
<feature type="compositionally biased region" description="Low complexity" evidence="1">
    <location>
        <begin position="116"/>
        <end position="125"/>
    </location>
</feature>
<reference evidence="3" key="1">
    <citation type="journal article" date="2022" name="Cell">
        <title>Repeat-based holocentromeres influence genome architecture and karyotype evolution.</title>
        <authorList>
            <person name="Hofstatter P.G."/>
            <person name="Thangavel G."/>
            <person name="Lux T."/>
            <person name="Neumann P."/>
            <person name="Vondrak T."/>
            <person name="Novak P."/>
            <person name="Zhang M."/>
            <person name="Costa L."/>
            <person name="Castellani M."/>
            <person name="Scott A."/>
            <person name="Toegelov H."/>
            <person name="Fuchs J."/>
            <person name="Mata-Sucre Y."/>
            <person name="Dias Y."/>
            <person name="Vanzela A.L.L."/>
            <person name="Huettel B."/>
            <person name="Almeida C.C.S."/>
            <person name="Simkova H."/>
            <person name="Souza G."/>
            <person name="Pedrosa-Harand A."/>
            <person name="Macas J."/>
            <person name="Mayer K.F.X."/>
            <person name="Houben A."/>
            <person name="Marques A."/>
        </authorList>
    </citation>
    <scope>NUCLEOTIDE SEQUENCE</scope>
    <source>
        <strain evidence="3">RhyBre1mFocal</strain>
    </source>
</reference>